<organism evidence="3 4">
    <name type="scientific">Trichonephila clavata</name>
    <name type="common">Joro spider</name>
    <name type="synonym">Nephila clavata</name>
    <dbReference type="NCBI Taxonomy" id="2740835"/>
    <lineage>
        <taxon>Eukaryota</taxon>
        <taxon>Metazoa</taxon>
        <taxon>Ecdysozoa</taxon>
        <taxon>Arthropoda</taxon>
        <taxon>Chelicerata</taxon>
        <taxon>Arachnida</taxon>
        <taxon>Araneae</taxon>
        <taxon>Araneomorphae</taxon>
        <taxon>Entelegynae</taxon>
        <taxon>Araneoidea</taxon>
        <taxon>Nephilidae</taxon>
        <taxon>Trichonephila</taxon>
    </lineage>
</organism>
<dbReference type="PANTHER" id="PTHR47272">
    <property type="entry name" value="DDE_TNP_1_7 DOMAIN-CONTAINING PROTEIN"/>
    <property type="match status" value="1"/>
</dbReference>
<dbReference type="InterPro" id="IPR029526">
    <property type="entry name" value="PGBD"/>
</dbReference>
<dbReference type="OrthoDB" id="6437726at2759"/>
<feature type="domain" description="PiggyBac transposable element-derived protein" evidence="2">
    <location>
        <begin position="3"/>
        <end position="119"/>
    </location>
</feature>
<reference evidence="3" key="1">
    <citation type="submission" date="2020-07" db="EMBL/GenBank/DDBJ databases">
        <title>Multicomponent nature underlies the extraordinary mechanical properties of spider dragline silk.</title>
        <authorList>
            <person name="Kono N."/>
            <person name="Nakamura H."/>
            <person name="Mori M."/>
            <person name="Yoshida Y."/>
            <person name="Ohtoshi R."/>
            <person name="Malay A.D."/>
            <person name="Moran D.A.P."/>
            <person name="Tomita M."/>
            <person name="Numata K."/>
            <person name="Arakawa K."/>
        </authorList>
    </citation>
    <scope>NUCLEOTIDE SEQUENCE</scope>
</reference>
<accession>A0A8X6F3R4</accession>
<keyword evidence="4" id="KW-1185">Reference proteome</keyword>
<comment type="caution">
    <text evidence="3">The sequence shown here is derived from an EMBL/GenBank/DDBJ whole genome shotgun (WGS) entry which is preliminary data.</text>
</comment>
<protein>
    <submittedName>
        <fullName evidence="3">PiggyBac transposable element-derived protein 3</fullName>
    </submittedName>
</protein>
<dbReference type="Proteomes" id="UP000887116">
    <property type="component" value="Unassembled WGS sequence"/>
</dbReference>
<evidence type="ECO:0000313" key="3">
    <source>
        <dbReference type="EMBL" id="GFQ69382.1"/>
    </source>
</evidence>
<dbReference type="Pfam" id="PF13842">
    <property type="entry name" value="zf-Tnp_2"/>
    <property type="match status" value="1"/>
</dbReference>
<feature type="domain" description="PiggyBac transposable element-derived protein 4 C-terminal zinc-finger" evidence="1">
    <location>
        <begin position="189"/>
        <end position="231"/>
    </location>
</feature>
<evidence type="ECO:0000313" key="4">
    <source>
        <dbReference type="Proteomes" id="UP000887116"/>
    </source>
</evidence>
<proteinExistence type="predicted"/>
<dbReference type="EMBL" id="BMAO01000821">
    <property type="protein sequence ID" value="GFQ69382.1"/>
    <property type="molecule type" value="Genomic_DNA"/>
</dbReference>
<dbReference type="InterPro" id="IPR032718">
    <property type="entry name" value="PGBD4_Znf_C"/>
</dbReference>
<dbReference type="Pfam" id="PF13843">
    <property type="entry name" value="DDE_Tnp_1_7"/>
    <property type="match status" value="1"/>
</dbReference>
<evidence type="ECO:0000259" key="2">
    <source>
        <dbReference type="Pfam" id="PF13843"/>
    </source>
</evidence>
<dbReference type="AlphaFoldDB" id="A0A8X6F3R4"/>
<dbReference type="PANTHER" id="PTHR47272:SF2">
    <property type="entry name" value="PIGGYBAC TRANSPOSABLE ELEMENT-DERIVED PROTEIN 3-LIKE"/>
    <property type="match status" value="1"/>
</dbReference>
<name>A0A8X6F3R4_TRICU</name>
<gene>
    <name evidence="3" type="primary">PGBD3_6</name>
    <name evidence="3" type="ORF">TNCT_130281</name>
</gene>
<evidence type="ECO:0000259" key="1">
    <source>
        <dbReference type="Pfam" id="PF13842"/>
    </source>
</evidence>
<sequence length="232" mass="27140">MSRKNLPKLTDDKNLTRGEFDWAVSDENVTCIKWKDKRCVSILSCLPDCTDTVIIKRKERNGDIIDVRCPKAVSDYNKNMGFVDHFDHLKSLYEIHRKSRKWWHRLFFHFLDMTVINAYILYNMLPNINADIKNVKTFRMEVIRSLVVMGKEGTSKKRKLSSPVQMKAHKFSLPGDVRLANAQHLPVRSTSKRCTVCSTREKPKRTRWMCQTCKVGLCMYGKDASCFENFHK</sequence>